<dbReference type="Pfam" id="PF00008">
    <property type="entry name" value="EGF"/>
    <property type="match status" value="1"/>
</dbReference>
<gene>
    <name evidence="3" type="ORF">SFRICE_022295</name>
</gene>
<comment type="caution">
    <text evidence="1">Lacks conserved residue(s) required for the propagation of feature annotation.</text>
</comment>
<feature type="domain" description="EGF-like" evidence="2">
    <location>
        <begin position="14"/>
        <end position="52"/>
    </location>
</feature>
<name>A0A2H1VJW0_SPOFR</name>
<evidence type="ECO:0000256" key="1">
    <source>
        <dbReference type="PROSITE-ProRule" id="PRU00076"/>
    </source>
</evidence>
<protein>
    <submittedName>
        <fullName evidence="3">SFRICE_022295</fullName>
    </submittedName>
</protein>
<sequence length="81" mass="8972">MQDRLYTPRISNASGDACERRDPCQHGGVCISTDDGPICECRDGDYEGAFCERVEMSALTVTERVNERGLNAVLAREHPNI</sequence>
<dbReference type="SMART" id="SM00181">
    <property type="entry name" value="EGF"/>
    <property type="match status" value="1"/>
</dbReference>
<dbReference type="EMBL" id="ODYU01002955">
    <property type="protein sequence ID" value="SOQ41108.1"/>
    <property type="molecule type" value="Genomic_DNA"/>
</dbReference>
<keyword evidence="1" id="KW-0245">EGF-like domain</keyword>
<evidence type="ECO:0000313" key="3">
    <source>
        <dbReference type="EMBL" id="SOQ41108.1"/>
    </source>
</evidence>
<dbReference type="PROSITE" id="PS50026">
    <property type="entry name" value="EGF_3"/>
    <property type="match status" value="1"/>
</dbReference>
<organism evidence="3">
    <name type="scientific">Spodoptera frugiperda</name>
    <name type="common">Fall armyworm</name>
    <dbReference type="NCBI Taxonomy" id="7108"/>
    <lineage>
        <taxon>Eukaryota</taxon>
        <taxon>Metazoa</taxon>
        <taxon>Ecdysozoa</taxon>
        <taxon>Arthropoda</taxon>
        <taxon>Hexapoda</taxon>
        <taxon>Insecta</taxon>
        <taxon>Pterygota</taxon>
        <taxon>Neoptera</taxon>
        <taxon>Endopterygota</taxon>
        <taxon>Lepidoptera</taxon>
        <taxon>Glossata</taxon>
        <taxon>Ditrysia</taxon>
        <taxon>Noctuoidea</taxon>
        <taxon>Noctuidae</taxon>
        <taxon>Amphipyrinae</taxon>
        <taxon>Spodoptera</taxon>
    </lineage>
</organism>
<dbReference type="SUPFAM" id="SSF57196">
    <property type="entry name" value="EGF/Laminin"/>
    <property type="match status" value="1"/>
</dbReference>
<evidence type="ECO:0000259" key="2">
    <source>
        <dbReference type="PROSITE" id="PS50026"/>
    </source>
</evidence>
<dbReference type="AlphaFoldDB" id="A0A2H1VJW0"/>
<accession>A0A2H1VJW0</accession>
<dbReference type="CDD" id="cd00054">
    <property type="entry name" value="EGF_CA"/>
    <property type="match status" value="1"/>
</dbReference>
<proteinExistence type="predicted"/>
<dbReference type="Gene3D" id="2.10.25.10">
    <property type="entry name" value="Laminin"/>
    <property type="match status" value="1"/>
</dbReference>
<reference evidence="3" key="1">
    <citation type="submission" date="2016-07" db="EMBL/GenBank/DDBJ databases">
        <authorList>
            <person name="Bretaudeau A."/>
        </authorList>
    </citation>
    <scope>NUCLEOTIDE SEQUENCE</scope>
    <source>
        <strain evidence="3">Rice</strain>
        <tissue evidence="3">Whole body</tissue>
    </source>
</reference>
<dbReference type="InterPro" id="IPR000742">
    <property type="entry name" value="EGF"/>
</dbReference>